<dbReference type="STRING" id="549789.NIES30_24015"/>
<keyword evidence="6 7" id="KW-0472">Membrane</keyword>
<dbReference type="AlphaFoldDB" id="A0A1U7IYJ5"/>
<reference evidence="10 11" key="1">
    <citation type="submission" date="2016-11" db="EMBL/GenBank/DDBJ databases">
        <title>Draft Genome Sequences of Nine Cyanobacterial Strains from Diverse Habitats.</title>
        <authorList>
            <person name="Zhu T."/>
            <person name="Hou S."/>
            <person name="Lu X."/>
            <person name="Hess W.R."/>
        </authorList>
    </citation>
    <scope>NUCLEOTIDE SEQUENCE [LARGE SCALE GENOMIC DNA]</scope>
    <source>
        <strain evidence="10 11">NIES-30</strain>
    </source>
</reference>
<comment type="caution">
    <text evidence="10">The sequence shown here is derived from an EMBL/GenBank/DDBJ whole genome shotgun (WGS) entry which is preliminary data.</text>
</comment>
<feature type="transmembrane region" description="Helical" evidence="7">
    <location>
        <begin position="23"/>
        <end position="48"/>
    </location>
</feature>
<feature type="domain" description="ABC3 transporter permease C-terminal" evidence="8">
    <location>
        <begin position="269"/>
        <end position="382"/>
    </location>
</feature>
<evidence type="ECO:0000313" key="11">
    <source>
        <dbReference type="Proteomes" id="UP000185557"/>
    </source>
</evidence>
<keyword evidence="3" id="KW-1003">Cell membrane</keyword>
<accession>A0A1U7IYJ5</accession>
<evidence type="ECO:0000256" key="2">
    <source>
        <dbReference type="ARBA" id="ARBA00022448"/>
    </source>
</evidence>
<name>A0A1U7IYJ5_9CYAN</name>
<dbReference type="PIRSF" id="PIRSF031773">
    <property type="entry name" value="DevC"/>
    <property type="match status" value="1"/>
</dbReference>
<dbReference type="InterPro" id="IPR003838">
    <property type="entry name" value="ABC3_permease_C"/>
</dbReference>
<dbReference type="PANTHER" id="PTHR43738">
    <property type="entry name" value="ABC TRANSPORTER, MEMBRANE PROTEIN"/>
    <property type="match status" value="1"/>
</dbReference>
<feature type="domain" description="MacB-like periplasmic core" evidence="9">
    <location>
        <begin position="24"/>
        <end position="233"/>
    </location>
</feature>
<evidence type="ECO:0000256" key="4">
    <source>
        <dbReference type="ARBA" id="ARBA00022692"/>
    </source>
</evidence>
<evidence type="ECO:0000256" key="6">
    <source>
        <dbReference type="ARBA" id="ARBA00023136"/>
    </source>
</evidence>
<dbReference type="InterPro" id="IPR005891">
    <property type="entry name" value="DevC"/>
</dbReference>
<evidence type="ECO:0000259" key="8">
    <source>
        <dbReference type="Pfam" id="PF02687"/>
    </source>
</evidence>
<dbReference type="NCBIfam" id="TIGR01185">
    <property type="entry name" value="devC"/>
    <property type="match status" value="1"/>
</dbReference>
<keyword evidence="5 7" id="KW-1133">Transmembrane helix</keyword>
<dbReference type="GO" id="GO:0005886">
    <property type="term" value="C:plasma membrane"/>
    <property type="evidence" value="ECO:0007669"/>
    <property type="project" value="UniProtKB-SubCell"/>
</dbReference>
<proteinExistence type="predicted"/>
<evidence type="ECO:0000256" key="1">
    <source>
        <dbReference type="ARBA" id="ARBA00004651"/>
    </source>
</evidence>
<protein>
    <submittedName>
        <fullName evidence="10">DevC protein</fullName>
    </submittedName>
</protein>
<sequence>MKFPSLPRIPLAWYNLRHDRPRLLVAVAGVTFAVLLMFMNLGFLGALVSTTTNFYDQFNGDIFLISPQSLEISSTKAFPRERLYQAAGIEGVQQAMPLYAEYALWKNPETSLSRALFVYAFNPSDPVFLMPELDTLEERQALQQPNSAFIDRRSRPEFGPQTVGLETEADRRRITIAGQYDLGGGFAADGTLIMSDQNFRRYFDPRPLDQINLGLVLLEPDANTERVKAALQAQLPADVEVYTKPEIIAKESRFWIQTTSIGFIFGLGVLVSFVVGTVIVYQILYTDIRDHLREYATLKAIGYSGGYLFKTVIQEALLLALMGYVPGLILALGLYQMAYNATAGTLPMQMTVFRVIFVFSLTVLMCALSGLISVRKAVTADPAEVFA</sequence>
<evidence type="ECO:0000313" key="10">
    <source>
        <dbReference type="EMBL" id="OKH43870.1"/>
    </source>
</evidence>
<evidence type="ECO:0000256" key="5">
    <source>
        <dbReference type="ARBA" id="ARBA00022989"/>
    </source>
</evidence>
<dbReference type="PANTHER" id="PTHR43738:SF1">
    <property type="entry name" value="HEMIN TRANSPORT SYSTEM PERMEASE PROTEIN HRTB-RELATED"/>
    <property type="match status" value="1"/>
</dbReference>
<keyword evidence="2" id="KW-0813">Transport</keyword>
<dbReference type="OrthoDB" id="180999at2"/>
<feature type="transmembrane region" description="Helical" evidence="7">
    <location>
        <begin position="316"/>
        <end position="339"/>
    </location>
</feature>
<gene>
    <name evidence="10" type="ORF">NIES30_24015</name>
</gene>
<dbReference type="InterPro" id="IPR025857">
    <property type="entry name" value="MacB_PCD"/>
</dbReference>
<dbReference type="Proteomes" id="UP000185557">
    <property type="component" value="Unassembled WGS sequence"/>
</dbReference>
<dbReference type="InterPro" id="IPR051125">
    <property type="entry name" value="ABC-4/HrtB_transporter"/>
</dbReference>
<dbReference type="RefSeq" id="WP_073610986.1">
    <property type="nucleotide sequence ID" value="NZ_MRCG01000028.1"/>
</dbReference>
<feature type="transmembrane region" description="Helical" evidence="7">
    <location>
        <begin position="261"/>
        <end position="284"/>
    </location>
</feature>
<dbReference type="Pfam" id="PF02687">
    <property type="entry name" value="FtsX"/>
    <property type="match status" value="1"/>
</dbReference>
<dbReference type="Pfam" id="PF12704">
    <property type="entry name" value="MacB_PCD"/>
    <property type="match status" value="1"/>
</dbReference>
<keyword evidence="4 7" id="KW-0812">Transmembrane</keyword>
<evidence type="ECO:0000256" key="3">
    <source>
        <dbReference type="ARBA" id="ARBA00022475"/>
    </source>
</evidence>
<comment type="subcellular location">
    <subcellularLocation>
        <location evidence="1">Cell membrane</location>
        <topology evidence="1">Multi-pass membrane protein</topology>
    </subcellularLocation>
</comment>
<dbReference type="EMBL" id="MRCG01000028">
    <property type="protein sequence ID" value="OKH43870.1"/>
    <property type="molecule type" value="Genomic_DNA"/>
</dbReference>
<organism evidence="10 11">
    <name type="scientific">Phormidium tenue NIES-30</name>
    <dbReference type="NCBI Taxonomy" id="549789"/>
    <lineage>
        <taxon>Bacteria</taxon>
        <taxon>Bacillati</taxon>
        <taxon>Cyanobacteriota</taxon>
        <taxon>Cyanophyceae</taxon>
        <taxon>Oscillatoriophycideae</taxon>
        <taxon>Oscillatoriales</taxon>
        <taxon>Oscillatoriaceae</taxon>
        <taxon>Phormidium</taxon>
    </lineage>
</organism>
<keyword evidence="11" id="KW-1185">Reference proteome</keyword>
<feature type="transmembrane region" description="Helical" evidence="7">
    <location>
        <begin position="351"/>
        <end position="372"/>
    </location>
</feature>
<evidence type="ECO:0000259" key="9">
    <source>
        <dbReference type="Pfam" id="PF12704"/>
    </source>
</evidence>
<evidence type="ECO:0000256" key="7">
    <source>
        <dbReference type="SAM" id="Phobius"/>
    </source>
</evidence>